<dbReference type="InterPro" id="IPR050660">
    <property type="entry name" value="NEK_Ser/Thr_kinase"/>
</dbReference>
<feature type="compositionally biased region" description="Low complexity" evidence="6">
    <location>
        <begin position="518"/>
        <end position="534"/>
    </location>
</feature>
<feature type="compositionally biased region" description="Polar residues" evidence="6">
    <location>
        <begin position="313"/>
        <end position="324"/>
    </location>
</feature>
<dbReference type="Pfam" id="PF00069">
    <property type="entry name" value="Pkinase"/>
    <property type="match status" value="1"/>
</dbReference>
<evidence type="ECO:0000313" key="9">
    <source>
        <dbReference type="Proteomes" id="UP001374803"/>
    </source>
</evidence>
<keyword evidence="8" id="KW-0723">Serine/threonine-protein kinase</keyword>
<dbReference type="EMBL" id="CP089983">
    <property type="protein sequence ID" value="WXB08677.1"/>
    <property type="molecule type" value="Genomic_DNA"/>
</dbReference>
<dbReference type="PROSITE" id="PS50011">
    <property type="entry name" value="PROTEIN_KINASE_DOM"/>
    <property type="match status" value="1"/>
</dbReference>
<feature type="compositionally biased region" description="Low complexity" evidence="6">
    <location>
        <begin position="493"/>
        <end position="511"/>
    </location>
</feature>
<dbReference type="InterPro" id="IPR011009">
    <property type="entry name" value="Kinase-like_dom_sf"/>
</dbReference>
<evidence type="ECO:0000259" key="7">
    <source>
        <dbReference type="PROSITE" id="PS50011"/>
    </source>
</evidence>
<dbReference type="PANTHER" id="PTHR43671">
    <property type="entry name" value="SERINE/THREONINE-PROTEIN KINASE NEK"/>
    <property type="match status" value="1"/>
</dbReference>
<reference evidence="8" key="1">
    <citation type="submission" date="2021-12" db="EMBL/GenBank/DDBJ databases">
        <title>Discovery of the Pendulisporaceae a myxobacterial family with distinct sporulation behavior and unique specialized metabolism.</title>
        <authorList>
            <person name="Garcia R."/>
            <person name="Popoff A."/>
            <person name="Bader C.D."/>
            <person name="Loehr J."/>
            <person name="Walesch S."/>
            <person name="Walt C."/>
            <person name="Boldt J."/>
            <person name="Bunk B."/>
            <person name="Haeckl F.J.F.P.J."/>
            <person name="Gunesch A.P."/>
            <person name="Birkelbach J."/>
            <person name="Nuebel U."/>
            <person name="Pietschmann T."/>
            <person name="Bach T."/>
            <person name="Mueller R."/>
        </authorList>
    </citation>
    <scope>NUCLEOTIDE SEQUENCE</scope>
    <source>
        <strain evidence="8">MSr11367</strain>
    </source>
</reference>
<keyword evidence="5" id="KW-0067">ATP-binding</keyword>
<gene>
    <name evidence="8" type="ORF">LVJ94_15720</name>
</gene>
<dbReference type="InterPro" id="IPR008266">
    <property type="entry name" value="Tyr_kinase_AS"/>
</dbReference>
<evidence type="ECO:0000256" key="3">
    <source>
        <dbReference type="ARBA" id="ARBA00022741"/>
    </source>
</evidence>
<evidence type="ECO:0000256" key="6">
    <source>
        <dbReference type="SAM" id="MobiDB-lite"/>
    </source>
</evidence>
<keyword evidence="3" id="KW-0547">Nucleotide-binding</keyword>
<accession>A0ABZ2LCL8</accession>
<organism evidence="8 9">
    <name type="scientific">Pendulispora rubella</name>
    <dbReference type="NCBI Taxonomy" id="2741070"/>
    <lineage>
        <taxon>Bacteria</taxon>
        <taxon>Pseudomonadati</taxon>
        <taxon>Myxococcota</taxon>
        <taxon>Myxococcia</taxon>
        <taxon>Myxococcales</taxon>
        <taxon>Sorangiineae</taxon>
        <taxon>Pendulisporaceae</taxon>
        <taxon>Pendulispora</taxon>
    </lineage>
</organism>
<evidence type="ECO:0000256" key="4">
    <source>
        <dbReference type="ARBA" id="ARBA00022777"/>
    </source>
</evidence>
<feature type="region of interest" description="Disordered" evidence="6">
    <location>
        <begin position="307"/>
        <end position="365"/>
    </location>
</feature>
<dbReference type="PANTHER" id="PTHR43671:SF13">
    <property type="entry name" value="SERINE_THREONINE-PROTEIN KINASE NEK2"/>
    <property type="match status" value="1"/>
</dbReference>
<keyword evidence="2" id="KW-0808">Transferase</keyword>
<feature type="compositionally biased region" description="Low complexity" evidence="6">
    <location>
        <begin position="332"/>
        <end position="356"/>
    </location>
</feature>
<dbReference type="CDD" id="cd14014">
    <property type="entry name" value="STKc_PknB_like"/>
    <property type="match status" value="1"/>
</dbReference>
<evidence type="ECO:0000256" key="2">
    <source>
        <dbReference type="ARBA" id="ARBA00022679"/>
    </source>
</evidence>
<evidence type="ECO:0000256" key="5">
    <source>
        <dbReference type="ARBA" id="ARBA00022840"/>
    </source>
</evidence>
<feature type="domain" description="Protein kinase" evidence="7">
    <location>
        <begin position="1"/>
        <end position="267"/>
    </location>
</feature>
<dbReference type="Gene3D" id="1.10.510.10">
    <property type="entry name" value="Transferase(Phosphotransferase) domain 1"/>
    <property type="match status" value="1"/>
</dbReference>
<evidence type="ECO:0000256" key="1">
    <source>
        <dbReference type="ARBA" id="ARBA00012513"/>
    </source>
</evidence>
<proteinExistence type="predicted"/>
<keyword evidence="4 8" id="KW-0418">Kinase</keyword>
<protein>
    <recommendedName>
        <fullName evidence="1">non-specific serine/threonine protein kinase</fullName>
        <ecNumber evidence="1">2.7.11.1</ecNumber>
    </recommendedName>
</protein>
<evidence type="ECO:0000313" key="8">
    <source>
        <dbReference type="EMBL" id="WXB08677.1"/>
    </source>
</evidence>
<dbReference type="SUPFAM" id="SSF56112">
    <property type="entry name" value="Protein kinase-like (PK-like)"/>
    <property type="match status" value="1"/>
</dbReference>
<name>A0ABZ2LCL8_9BACT</name>
<sequence>MATVYLAISRGLGGFNKLVVLKQLRSDIAGDPEFLPMLLEEARIAARINHPNVVQTNDIGFDGRAHYIAMEYLEGQTLHDITRRLSEQGRRLPLPLYLHILAQALRGLHFAHELADFDGSPLAIVHRDMTPHNVFVTYEGVVKLLDFGIAKAADSKNETRSGTFKGKLRYIAPEQALGIPIDRRADIFGIGAMMWHALAGTRLWKDVAETDVLMQLAKGEIPNIAHAAPNASPELLAICQSALARRPEERFATAAEMMEALETHAARVQPRELSQFVGQLFEERRAIVRAAIDQRVREGLSGTEIPVLATGHSAGTTSGPSIPSLSGARALPSSPSNTSSGSSSSQGSSSPFASHPTRASTPPSPIRRHAVGAIFGVAAAALGFTAYKMVGQPSAAPAPAPVAVASAAPPASSAPAKPAADKAHLRVTVTPATANIRLDGASFSGDGQVARDGASHRLEIEAPGFKPESDYVVFDRDDLAMAYTLSKKDAPTRGPSRSKSKSAAAATVTGAPEPPPSATQSAAPAASSSSTAPATRKRQPKTSLDSADPWK</sequence>
<dbReference type="Proteomes" id="UP001374803">
    <property type="component" value="Chromosome"/>
</dbReference>
<dbReference type="InterPro" id="IPR000719">
    <property type="entry name" value="Prot_kinase_dom"/>
</dbReference>
<dbReference type="Gene3D" id="3.30.200.20">
    <property type="entry name" value="Phosphorylase Kinase, domain 1"/>
    <property type="match status" value="1"/>
</dbReference>
<dbReference type="PROSITE" id="PS00109">
    <property type="entry name" value="PROTEIN_KINASE_TYR"/>
    <property type="match status" value="1"/>
</dbReference>
<keyword evidence="9" id="KW-1185">Reference proteome</keyword>
<feature type="region of interest" description="Disordered" evidence="6">
    <location>
        <begin position="486"/>
        <end position="551"/>
    </location>
</feature>
<dbReference type="EC" id="2.7.11.1" evidence="1"/>
<dbReference type="GO" id="GO:0004674">
    <property type="term" value="F:protein serine/threonine kinase activity"/>
    <property type="evidence" value="ECO:0007669"/>
    <property type="project" value="UniProtKB-KW"/>
</dbReference>